<dbReference type="InterPro" id="IPR002401">
    <property type="entry name" value="Cyt_P450_E_grp-I"/>
</dbReference>
<dbReference type="FunFam" id="1.10.630.10:FF:000042">
    <property type="entry name" value="Cytochrome P450"/>
    <property type="match status" value="1"/>
</dbReference>
<dbReference type="GO" id="GO:0020037">
    <property type="term" value="F:heme binding"/>
    <property type="evidence" value="ECO:0007669"/>
    <property type="project" value="InterPro"/>
</dbReference>
<dbReference type="Gene3D" id="1.10.630.10">
    <property type="entry name" value="Cytochrome P450"/>
    <property type="match status" value="1"/>
</dbReference>
<dbReference type="InterPro" id="IPR050476">
    <property type="entry name" value="Insect_CytP450_Detox"/>
</dbReference>
<evidence type="ECO:0000256" key="12">
    <source>
        <dbReference type="ARBA" id="ARBA00023136"/>
    </source>
</evidence>
<evidence type="ECO:0000256" key="3">
    <source>
        <dbReference type="ARBA" id="ARBA00004406"/>
    </source>
</evidence>
<dbReference type="SUPFAM" id="SSF48264">
    <property type="entry name" value="Cytochrome P450"/>
    <property type="match status" value="1"/>
</dbReference>
<dbReference type="PRINTS" id="PR00385">
    <property type="entry name" value="P450"/>
</dbReference>
<dbReference type="GO" id="GO:0004497">
    <property type="term" value="F:monooxygenase activity"/>
    <property type="evidence" value="ECO:0007669"/>
    <property type="project" value="UniProtKB-KW"/>
</dbReference>
<keyword evidence="6 13" id="KW-0479">Metal-binding</keyword>
<comment type="cofactor">
    <cofactor evidence="1 13">
        <name>heme</name>
        <dbReference type="ChEBI" id="CHEBI:30413"/>
    </cofactor>
</comment>
<dbReference type="PROSITE" id="PS00086">
    <property type="entry name" value="CYTOCHROME_P450"/>
    <property type="match status" value="1"/>
</dbReference>
<evidence type="ECO:0000256" key="8">
    <source>
        <dbReference type="ARBA" id="ARBA00022848"/>
    </source>
</evidence>
<dbReference type="GO" id="GO:0016705">
    <property type="term" value="F:oxidoreductase activity, acting on paired donors, with incorporation or reduction of molecular oxygen"/>
    <property type="evidence" value="ECO:0007669"/>
    <property type="project" value="InterPro"/>
</dbReference>
<evidence type="ECO:0000256" key="2">
    <source>
        <dbReference type="ARBA" id="ARBA00004174"/>
    </source>
</evidence>
<dbReference type="InterPro" id="IPR017972">
    <property type="entry name" value="Cyt_P450_CS"/>
</dbReference>
<feature type="transmembrane region" description="Helical" evidence="15">
    <location>
        <begin position="6"/>
        <end position="27"/>
    </location>
</feature>
<sequence>MMSCLASILLNLVGVVTALLAITYAYFKWTYQYWKNRNVPYIEPTIPFGNTGNPLTEPLGEAIAELYRKAKAKGWKYCGMYISLSPNLLIVDLDLVKNILTKDFQHFMDRGTYTNEKDDPVGCHLFSLSGSRWKNLRAKLSPTFTSGKLKAMFQTLVDCGLVLEDYIESNITPKEPVDIKDLLGCFSTDVIGSCAFGLDCNSFKDPDSAFRRFGLKAFSISGLGVIRLLFCQSFPGLARALRIRQVSADIAEFFSNVVRDTVSYREKNNVVRKDFMQLLMEIRNKKDGQKIDHGVPGDGNTLTMDEMIAQSFVFFIAGFETSSTTMTFALFELATHPDIQDRLRDEINEVLAKHEGKVTYDSLSEMKYLGQVIDETLRVHSPARILQRICVSDYKVPGEDFVIEKGTHLTISIRGIHYDEEYWKNPKEFDPERFSDEKRKNMNQFTHLPFGEGPRVCIGERFGLMQVRVGLTCLLRKFRVKLDKKTTLPLKMSAKALVSSAEGGIWLNLERV</sequence>
<keyword evidence="5 13" id="KW-0349">Heme</keyword>
<evidence type="ECO:0000256" key="14">
    <source>
        <dbReference type="RuleBase" id="RU000461"/>
    </source>
</evidence>
<comment type="similarity">
    <text evidence="4 14">Belongs to the cytochrome P450 family.</text>
</comment>
<dbReference type="InterPro" id="IPR001128">
    <property type="entry name" value="Cyt_P450"/>
</dbReference>
<keyword evidence="11 14" id="KW-0503">Monooxygenase</keyword>
<reference evidence="16" key="1">
    <citation type="submission" date="2021-03" db="EMBL/GenBank/DDBJ databases">
        <authorList>
            <person name="Li R."/>
            <person name="Gong F."/>
            <person name="Pan H."/>
            <person name="Liang H."/>
            <person name="Miao H."/>
            <person name="Zhao Y."/>
            <person name="Duan L."/>
            <person name="Yang H."/>
            <person name="Wang L."/>
            <person name="Chen S."/>
            <person name="Zhu H."/>
        </authorList>
    </citation>
    <scope>NUCLEOTIDE SEQUENCE</scope>
    <source>
        <strain evidence="16">AglaCYP6BJ19v2</strain>
    </source>
</reference>
<dbReference type="GO" id="GO:0005506">
    <property type="term" value="F:iron ion binding"/>
    <property type="evidence" value="ECO:0007669"/>
    <property type="project" value="InterPro"/>
</dbReference>
<keyword evidence="10 13" id="KW-0408">Iron</keyword>
<dbReference type="GO" id="GO:0005789">
    <property type="term" value="C:endoplasmic reticulum membrane"/>
    <property type="evidence" value="ECO:0007669"/>
    <property type="project" value="UniProtKB-SubCell"/>
</dbReference>
<keyword evidence="15" id="KW-0812">Transmembrane</keyword>
<dbReference type="PRINTS" id="PR00463">
    <property type="entry name" value="EP450I"/>
</dbReference>
<dbReference type="PANTHER" id="PTHR24292">
    <property type="entry name" value="CYTOCHROME P450"/>
    <property type="match status" value="1"/>
</dbReference>
<dbReference type="CDD" id="cd11056">
    <property type="entry name" value="CYP6-like"/>
    <property type="match status" value="1"/>
</dbReference>
<dbReference type="EMBL" id="MW809358">
    <property type="protein sequence ID" value="QYA71986.1"/>
    <property type="molecule type" value="mRNA"/>
</dbReference>
<keyword evidence="7" id="KW-0256">Endoplasmic reticulum</keyword>
<dbReference type="InterPro" id="IPR036396">
    <property type="entry name" value="Cyt_P450_sf"/>
</dbReference>
<evidence type="ECO:0000256" key="15">
    <source>
        <dbReference type="SAM" id="Phobius"/>
    </source>
</evidence>
<organism evidence="16">
    <name type="scientific">Anoplophora glabripennis</name>
    <name type="common">Asian longhorn beetle</name>
    <name type="synonym">Anoplophora nobilis</name>
    <dbReference type="NCBI Taxonomy" id="217634"/>
    <lineage>
        <taxon>Eukaryota</taxon>
        <taxon>Metazoa</taxon>
        <taxon>Ecdysozoa</taxon>
        <taxon>Arthropoda</taxon>
        <taxon>Hexapoda</taxon>
        <taxon>Insecta</taxon>
        <taxon>Pterygota</taxon>
        <taxon>Neoptera</taxon>
        <taxon>Endopterygota</taxon>
        <taxon>Coleoptera</taxon>
        <taxon>Polyphaga</taxon>
        <taxon>Cucujiformia</taxon>
        <taxon>Chrysomeloidea</taxon>
        <taxon>Cerambycidae</taxon>
        <taxon>Lamiinae</taxon>
        <taxon>Lamiini</taxon>
        <taxon>Anoplophora</taxon>
    </lineage>
</organism>
<evidence type="ECO:0000256" key="10">
    <source>
        <dbReference type="ARBA" id="ARBA00023004"/>
    </source>
</evidence>
<evidence type="ECO:0000256" key="5">
    <source>
        <dbReference type="ARBA" id="ARBA00022617"/>
    </source>
</evidence>
<evidence type="ECO:0000256" key="6">
    <source>
        <dbReference type="ARBA" id="ARBA00022723"/>
    </source>
</evidence>
<keyword evidence="9 14" id="KW-0560">Oxidoreductase</keyword>
<evidence type="ECO:0000256" key="1">
    <source>
        <dbReference type="ARBA" id="ARBA00001971"/>
    </source>
</evidence>
<keyword evidence="12 15" id="KW-0472">Membrane</keyword>
<evidence type="ECO:0000256" key="4">
    <source>
        <dbReference type="ARBA" id="ARBA00010617"/>
    </source>
</evidence>
<name>A0A8F8N477_ANOGL</name>
<accession>A0A8F8N477</accession>
<dbReference type="AlphaFoldDB" id="A0A8F8N477"/>
<dbReference type="Pfam" id="PF00067">
    <property type="entry name" value="p450"/>
    <property type="match status" value="1"/>
</dbReference>
<evidence type="ECO:0000256" key="9">
    <source>
        <dbReference type="ARBA" id="ARBA00023002"/>
    </source>
</evidence>
<keyword evidence="15" id="KW-1133">Transmembrane helix</keyword>
<evidence type="ECO:0000256" key="11">
    <source>
        <dbReference type="ARBA" id="ARBA00023033"/>
    </source>
</evidence>
<proteinExistence type="evidence at transcript level"/>
<keyword evidence="8" id="KW-0492">Microsome</keyword>
<evidence type="ECO:0000313" key="16">
    <source>
        <dbReference type="EMBL" id="QYA71986.1"/>
    </source>
</evidence>
<dbReference type="PANTHER" id="PTHR24292:SF100">
    <property type="entry name" value="CYTOCHROME P450 6A16, ISOFORM B-RELATED"/>
    <property type="match status" value="1"/>
</dbReference>
<evidence type="ECO:0000256" key="13">
    <source>
        <dbReference type="PIRSR" id="PIRSR602401-1"/>
    </source>
</evidence>
<evidence type="ECO:0000256" key="7">
    <source>
        <dbReference type="ARBA" id="ARBA00022824"/>
    </source>
</evidence>
<feature type="binding site" description="axial binding residue" evidence="13">
    <location>
        <position position="457"/>
    </location>
    <ligand>
        <name>heme</name>
        <dbReference type="ChEBI" id="CHEBI:30413"/>
    </ligand>
    <ligandPart>
        <name>Fe</name>
        <dbReference type="ChEBI" id="CHEBI:18248"/>
    </ligandPart>
</feature>
<protein>
    <submittedName>
        <fullName evidence="16">Cytochrome P450</fullName>
    </submittedName>
</protein>
<comment type="subcellular location">
    <subcellularLocation>
        <location evidence="3">Endoplasmic reticulum membrane</location>
        <topology evidence="3">Peripheral membrane protein</topology>
    </subcellularLocation>
    <subcellularLocation>
        <location evidence="2">Microsome membrane</location>
        <topology evidence="2">Peripheral membrane protein</topology>
    </subcellularLocation>
</comment>